<sequence length="48" mass="5722">MLRIPLASQWKPIIGSFLRYLHHTISCQRCTKRKLRSAYAVQQHSLRQ</sequence>
<evidence type="ECO:0000313" key="2">
    <source>
        <dbReference type="Proteomes" id="UP000054988"/>
    </source>
</evidence>
<dbReference type="AlphaFoldDB" id="A0A0W0FVU9"/>
<name>A0A0W0FVU9_MONRR</name>
<accession>A0A0W0FVU9</accession>
<proteinExistence type="predicted"/>
<dbReference type="EMBL" id="LATX01001576">
    <property type="protein sequence ID" value="KTB40483.1"/>
    <property type="molecule type" value="Genomic_DNA"/>
</dbReference>
<gene>
    <name evidence="1" type="ORF">WG66_6939</name>
</gene>
<organism evidence="1 2">
    <name type="scientific">Moniliophthora roreri</name>
    <name type="common">Frosty pod rot fungus</name>
    <name type="synonym">Monilia roreri</name>
    <dbReference type="NCBI Taxonomy" id="221103"/>
    <lineage>
        <taxon>Eukaryota</taxon>
        <taxon>Fungi</taxon>
        <taxon>Dikarya</taxon>
        <taxon>Basidiomycota</taxon>
        <taxon>Agaricomycotina</taxon>
        <taxon>Agaricomycetes</taxon>
        <taxon>Agaricomycetidae</taxon>
        <taxon>Agaricales</taxon>
        <taxon>Marasmiineae</taxon>
        <taxon>Marasmiaceae</taxon>
        <taxon>Moniliophthora</taxon>
    </lineage>
</organism>
<dbReference type="Proteomes" id="UP000054988">
    <property type="component" value="Unassembled WGS sequence"/>
</dbReference>
<reference evidence="1 2" key="1">
    <citation type="submission" date="2015-12" db="EMBL/GenBank/DDBJ databases">
        <title>Draft genome sequence of Moniliophthora roreri, the causal agent of frosty pod rot of cacao.</title>
        <authorList>
            <person name="Aime M.C."/>
            <person name="Diaz-Valderrama J.R."/>
            <person name="Kijpornyongpan T."/>
            <person name="Phillips-Mora W."/>
        </authorList>
    </citation>
    <scope>NUCLEOTIDE SEQUENCE [LARGE SCALE GENOMIC DNA]</scope>
    <source>
        <strain evidence="1 2">MCA 2952</strain>
    </source>
</reference>
<protein>
    <submittedName>
        <fullName evidence="1">Uncharacterized protein</fullName>
    </submittedName>
</protein>
<comment type="caution">
    <text evidence="1">The sequence shown here is derived from an EMBL/GenBank/DDBJ whole genome shotgun (WGS) entry which is preliminary data.</text>
</comment>
<evidence type="ECO:0000313" key="1">
    <source>
        <dbReference type="EMBL" id="KTB40483.1"/>
    </source>
</evidence>